<feature type="transmembrane region" description="Helical" evidence="2">
    <location>
        <begin position="329"/>
        <end position="349"/>
    </location>
</feature>
<dbReference type="GO" id="GO:0016020">
    <property type="term" value="C:membrane"/>
    <property type="evidence" value="ECO:0007669"/>
    <property type="project" value="InterPro"/>
</dbReference>
<dbReference type="AlphaFoldDB" id="A0A6P4YBB2"/>
<feature type="region of interest" description="Disordered" evidence="1">
    <location>
        <begin position="1"/>
        <end position="29"/>
    </location>
</feature>
<feature type="transmembrane region" description="Helical" evidence="2">
    <location>
        <begin position="150"/>
        <end position="167"/>
    </location>
</feature>
<feature type="transmembrane region" description="Helical" evidence="2">
    <location>
        <begin position="55"/>
        <end position="77"/>
    </location>
</feature>
<keyword evidence="4" id="KW-1185">Reference proteome</keyword>
<dbReference type="PANTHER" id="PTHR22911">
    <property type="entry name" value="ACYL-MALONYL CONDENSING ENZYME-RELATED"/>
    <property type="match status" value="1"/>
</dbReference>
<feature type="transmembrane region" description="Helical" evidence="2">
    <location>
        <begin position="239"/>
        <end position="260"/>
    </location>
</feature>
<reference evidence="5" key="1">
    <citation type="submission" date="2025-08" db="UniProtKB">
        <authorList>
            <consortium name="RefSeq"/>
        </authorList>
    </citation>
    <scope>IDENTIFICATION</scope>
    <source>
        <tissue evidence="5">Gonad</tissue>
    </source>
</reference>
<feature type="transmembrane region" description="Helical" evidence="2">
    <location>
        <begin position="207"/>
        <end position="227"/>
    </location>
</feature>
<dbReference type="GeneID" id="109466280"/>
<keyword evidence="2" id="KW-0472">Membrane</keyword>
<feature type="transmembrane region" description="Helical" evidence="2">
    <location>
        <begin position="118"/>
        <end position="138"/>
    </location>
</feature>
<dbReference type="SUPFAM" id="SSF103481">
    <property type="entry name" value="Multidrug resistance efflux transporter EmrE"/>
    <property type="match status" value="1"/>
</dbReference>
<dbReference type="PANTHER" id="PTHR22911:SF137">
    <property type="entry name" value="SOLUTE CARRIER FAMILY 35 MEMBER G2-RELATED"/>
    <property type="match status" value="1"/>
</dbReference>
<evidence type="ECO:0000256" key="2">
    <source>
        <dbReference type="SAM" id="Phobius"/>
    </source>
</evidence>
<feature type="transmembrane region" description="Helical" evidence="2">
    <location>
        <begin position="303"/>
        <end position="323"/>
    </location>
</feature>
<dbReference type="KEGG" id="bbel:109466280"/>
<protein>
    <submittedName>
        <fullName evidence="5">Solute carrier family 35 member G2-like</fullName>
    </submittedName>
</protein>
<accession>A0A6P4YBB2</accession>
<sequence>MASTLPKRNSAKRPTMTPGGDGEDSEKLENIFQDRNSDEDPEKGFDCCLWVKKQWGVAACLLSGLFKGFVPAAFRYVEDRGYTEFQLHFFNDLLLASAGLCVAVYNKTSLIPTDCKQFLRLVFQGVGRFFAILCQFSAYRYLPPANAEIVMGPSGIVFTAILSLIFLQEIPTHATIFGSLWCIAGVVLIGYSGMINEIPSTTVDSDNVGLGMTLSLVTALLFAMLSVDVKGLLASGTTTTMVLSYAYSIPTVLAGLTSIFKSKTWLLEPTAAAVLCAGLLGKFGGTVLLYAGLKLVEVNAATALGQVNAFSGFGLQWAIIGFVPTMFDGFGLTCIFIGTVSIVIWEALVRRKKEKHVRIMEQFKFTLTHPDNDS</sequence>
<dbReference type="Gene3D" id="1.10.3730.20">
    <property type="match status" value="1"/>
</dbReference>
<feature type="transmembrane region" description="Helical" evidence="2">
    <location>
        <begin position="89"/>
        <end position="106"/>
    </location>
</feature>
<keyword evidence="2" id="KW-0812">Transmembrane</keyword>
<dbReference type="Pfam" id="PF00892">
    <property type="entry name" value="EamA"/>
    <property type="match status" value="1"/>
</dbReference>
<feature type="transmembrane region" description="Helical" evidence="2">
    <location>
        <begin position="272"/>
        <end position="291"/>
    </location>
</feature>
<feature type="transmembrane region" description="Helical" evidence="2">
    <location>
        <begin position="174"/>
        <end position="195"/>
    </location>
</feature>
<evidence type="ECO:0000313" key="4">
    <source>
        <dbReference type="Proteomes" id="UP000515135"/>
    </source>
</evidence>
<dbReference type="InterPro" id="IPR000620">
    <property type="entry name" value="EamA_dom"/>
</dbReference>
<dbReference type="InterPro" id="IPR037185">
    <property type="entry name" value="EmrE-like"/>
</dbReference>
<evidence type="ECO:0000256" key="1">
    <source>
        <dbReference type="SAM" id="MobiDB-lite"/>
    </source>
</evidence>
<dbReference type="OrthoDB" id="9983525at2759"/>
<organism evidence="4 5">
    <name type="scientific">Branchiostoma belcheri</name>
    <name type="common">Amphioxus</name>
    <dbReference type="NCBI Taxonomy" id="7741"/>
    <lineage>
        <taxon>Eukaryota</taxon>
        <taxon>Metazoa</taxon>
        <taxon>Chordata</taxon>
        <taxon>Cephalochordata</taxon>
        <taxon>Leptocardii</taxon>
        <taxon>Amphioxiformes</taxon>
        <taxon>Branchiostomatidae</taxon>
        <taxon>Branchiostoma</taxon>
    </lineage>
</organism>
<feature type="domain" description="EamA" evidence="3">
    <location>
        <begin position="55"/>
        <end position="190"/>
    </location>
</feature>
<evidence type="ECO:0000259" key="3">
    <source>
        <dbReference type="Pfam" id="PF00892"/>
    </source>
</evidence>
<evidence type="ECO:0000313" key="5">
    <source>
        <dbReference type="RefSeq" id="XP_019619549.1"/>
    </source>
</evidence>
<proteinExistence type="predicted"/>
<dbReference type="Proteomes" id="UP000515135">
    <property type="component" value="Unplaced"/>
</dbReference>
<keyword evidence="2" id="KW-1133">Transmembrane helix</keyword>
<gene>
    <name evidence="5" type="primary">LOC109466280</name>
</gene>
<dbReference type="RefSeq" id="XP_019619549.1">
    <property type="nucleotide sequence ID" value="XM_019763990.1"/>
</dbReference>
<name>A0A6P4YBB2_BRABE</name>